<gene>
    <name evidence="4" type="ORF">L9W94_09935</name>
</gene>
<comment type="caution">
    <text evidence="4">The sequence shown here is derived from an EMBL/GenBank/DDBJ whole genome shotgun (WGS) entry which is preliminary data.</text>
</comment>
<dbReference type="InterPro" id="IPR016181">
    <property type="entry name" value="Acyl_CoA_acyltransferase"/>
</dbReference>
<evidence type="ECO:0000313" key="4">
    <source>
        <dbReference type="EMBL" id="MDE1242462.1"/>
    </source>
</evidence>
<dbReference type="PANTHER" id="PTHR31438:SF1">
    <property type="entry name" value="LYSINE N-ACYLTRANSFERASE C17G9.06C-RELATED"/>
    <property type="match status" value="1"/>
</dbReference>
<dbReference type="Gene3D" id="3.40.630.30">
    <property type="match status" value="1"/>
</dbReference>
<keyword evidence="2" id="KW-0046">Antibiotic resistance</keyword>
<dbReference type="Proteomes" id="UP001140979">
    <property type="component" value="Unassembled WGS sequence"/>
</dbReference>
<proteinExistence type="predicted"/>
<feature type="domain" description="N-acetyltransferase" evidence="3">
    <location>
        <begin position="137"/>
        <end position="302"/>
    </location>
</feature>
<dbReference type="GO" id="GO:0046677">
    <property type="term" value="P:response to antibiotic"/>
    <property type="evidence" value="ECO:0007669"/>
    <property type="project" value="UniProtKB-KW"/>
</dbReference>
<protein>
    <submittedName>
        <fullName evidence="4">Acetyltransferase</fullName>
    </submittedName>
</protein>
<comment type="pathway">
    <text evidence="1">Siderophore biosynthesis.</text>
</comment>
<dbReference type="SUPFAM" id="SSF55729">
    <property type="entry name" value="Acyl-CoA N-acyltransferases (Nat)"/>
    <property type="match status" value="1"/>
</dbReference>
<dbReference type="AlphaFoldDB" id="A0A9X4EVX8"/>
<evidence type="ECO:0000256" key="1">
    <source>
        <dbReference type="ARBA" id="ARBA00004924"/>
    </source>
</evidence>
<evidence type="ECO:0000256" key="2">
    <source>
        <dbReference type="ARBA" id="ARBA00023251"/>
    </source>
</evidence>
<evidence type="ECO:0000259" key="3">
    <source>
        <dbReference type="PROSITE" id="PS51186"/>
    </source>
</evidence>
<dbReference type="PANTHER" id="PTHR31438">
    <property type="entry name" value="LYSINE N-ACYLTRANSFERASE C17G9.06C-RELATED"/>
    <property type="match status" value="1"/>
</dbReference>
<dbReference type="GO" id="GO:0019290">
    <property type="term" value="P:siderophore biosynthetic process"/>
    <property type="evidence" value="ECO:0007669"/>
    <property type="project" value="InterPro"/>
</dbReference>
<dbReference type="RefSeq" id="WP_274683219.1">
    <property type="nucleotide sequence ID" value="NZ_JAKNBA010000014.1"/>
</dbReference>
<dbReference type="GO" id="GO:0016410">
    <property type="term" value="F:N-acyltransferase activity"/>
    <property type="evidence" value="ECO:0007669"/>
    <property type="project" value="TreeGrafter"/>
</dbReference>
<organism evidence="4 5">
    <name type="scientific">Vibrio aestuarianus</name>
    <dbReference type="NCBI Taxonomy" id="28171"/>
    <lineage>
        <taxon>Bacteria</taxon>
        <taxon>Pseudomonadati</taxon>
        <taxon>Pseudomonadota</taxon>
        <taxon>Gammaproteobacteria</taxon>
        <taxon>Vibrionales</taxon>
        <taxon>Vibrionaceae</taxon>
        <taxon>Vibrio</taxon>
    </lineage>
</organism>
<dbReference type="InterPro" id="IPR000182">
    <property type="entry name" value="GNAT_dom"/>
</dbReference>
<name>A0A9X4EVX8_9VIBR</name>
<dbReference type="InterPro" id="IPR019432">
    <property type="entry name" value="Acyltransferase_MbtK/IucB-like"/>
</dbReference>
<accession>A0A9X4EVX8</accession>
<reference evidence="4" key="1">
    <citation type="submission" date="2022-02" db="EMBL/GenBank/DDBJ databases">
        <title>Emergence and expansion in Europe of a Vibrio aestuarianus clonal complex pathogenic for oysters.</title>
        <authorList>
            <person name="Mesnil A."/>
            <person name="Travers M.-A."/>
        </authorList>
    </citation>
    <scope>NUCLEOTIDE SEQUENCE</scope>
    <source>
        <strain evidence="4">19_064_11T1</strain>
    </source>
</reference>
<dbReference type="EMBL" id="JAKNBA010000014">
    <property type="protein sequence ID" value="MDE1242462.1"/>
    <property type="molecule type" value="Genomic_DNA"/>
</dbReference>
<sequence>MSSFATFTVKQAAEKPVELNLTLSLSDLEHCDVLVQLFSDLDRLFSQDRGIDEVQFFSGNALVWQQIAVKLPIFKAYILSRACFYQLPLHWHKHLTSNQFPFNEVQTHVQYRHHPQRPPMPSGIVYERFDYDAQTNVSFRVFDIEKDLLRFARWMNDPRVAHFWEQAWSQEKLAEFAVEQLNDPHIIPLIGEFNGQPFGYVEAYWVAEDRLSSYYDVQPYDRGIHLLVGEEQFRGPRFFDAWMKAITHYLFIDDNRTQRIVLEPRSDNHRLFNRIEQVGYRKCFEFNFPHKRSALLMQTRSEFFKGQW</sequence>
<dbReference type="Pfam" id="PF13523">
    <property type="entry name" value="Acetyltransf_8"/>
    <property type="match status" value="1"/>
</dbReference>
<dbReference type="PROSITE" id="PS51186">
    <property type="entry name" value="GNAT"/>
    <property type="match status" value="1"/>
</dbReference>
<evidence type="ECO:0000313" key="5">
    <source>
        <dbReference type="Proteomes" id="UP001140979"/>
    </source>
</evidence>
<dbReference type="SMART" id="SM01006">
    <property type="entry name" value="AlcB"/>
    <property type="match status" value="1"/>
</dbReference>